<dbReference type="OrthoDB" id="219211at2"/>
<evidence type="ECO:0000256" key="4">
    <source>
        <dbReference type="PROSITE-ProRule" id="PRU00433"/>
    </source>
</evidence>
<protein>
    <submittedName>
        <fullName evidence="8">Cytochrome c</fullName>
    </submittedName>
</protein>
<dbReference type="PROSITE" id="PS51007">
    <property type="entry name" value="CYTC"/>
    <property type="match status" value="4"/>
</dbReference>
<evidence type="ECO:0000256" key="3">
    <source>
        <dbReference type="ARBA" id="ARBA00023004"/>
    </source>
</evidence>
<dbReference type="Proteomes" id="UP000320496">
    <property type="component" value="Chromosome"/>
</dbReference>
<dbReference type="PANTHER" id="PTHR33546">
    <property type="entry name" value="LARGE, MULTIFUNCTIONAL SECRETED PROTEIN-RELATED"/>
    <property type="match status" value="1"/>
</dbReference>
<name>A0A517Z4K7_9PLAN</name>
<dbReference type="InterPro" id="IPR009056">
    <property type="entry name" value="Cyt_c-like_dom"/>
</dbReference>
<dbReference type="InterPro" id="IPR036280">
    <property type="entry name" value="Multihaem_cyt_sf"/>
</dbReference>
<evidence type="ECO:0000256" key="1">
    <source>
        <dbReference type="ARBA" id="ARBA00022617"/>
    </source>
</evidence>
<dbReference type="InterPro" id="IPR037524">
    <property type="entry name" value="PA14/GLEYA"/>
</dbReference>
<evidence type="ECO:0000313" key="9">
    <source>
        <dbReference type="Proteomes" id="UP000320496"/>
    </source>
</evidence>
<dbReference type="SUPFAM" id="SSF48695">
    <property type="entry name" value="Multiheme cytochromes"/>
    <property type="match status" value="1"/>
</dbReference>
<dbReference type="InterPro" id="IPR011041">
    <property type="entry name" value="Quinoprot_gluc/sorb_DH_b-prop"/>
</dbReference>
<feature type="domain" description="Cytochrome c" evidence="6">
    <location>
        <begin position="907"/>
        <end position="1001"/>
    </location>
</feature>
<keyword evidence="9" id="KW-1185">Reference proteome</keyword>
<dbReference type="GO" id="GO:0046872">
    <property type="term" value="F:metal ion binding"/>
    <property type="evidence" value="ECO:0007669"/>
    <property type="project" value="UniProtKB-KW"/>
</dbReference>
<reference evidence="8 9" key="1">
    <citation type="submission" date="2019-02" db="EMBL/GenBank/DDBJ databases">
        <title>Deep-cultivation of Planctomycetes and their phenomic and genomic characterization uncovers novel biology.</title>
        <authorList>
            <person name="Wiegand S."/>
            <person name="Jogler M."/>
            <person name="Boedeker C."/>
            <person name="Pinto D."/>
            <person name="Vollmers J."/>
            <person name="Rivas-Marin E."/>
            <person name="Kohn T."/>
            <person name="Peeters S.H."/>
            <person name="Heuer A."/>
            <person name="Rast P."/>
            <person name="Oberbeckmann S."/>
            <person name="Bunk B."/>
            <person name="Jeske O."/>
            <person name="Meyerdierks A."/>
            <person name="Storesund J.E."/>
            <person name="Kallscheuer N."/>
            <person name="Luecker S."/>
            <person name="Lage O.M."/>
            <person name="Pohl T."/>
            <person name="Merkel B.J."/>
            <person name="Hornburger P."/>
            <person name="Mueller R.-W."/>
            <person name="Bruemmer F."/>
            <person name="Labrenz M."/>
            <person name="Spormann A.M."/>
            <person name="Op den Camp H."/>
            <person name="Overmann J."/>
            <person name="Amann R."/>
            <person name="Jetten M.S.M."/>
            <person name="Mascher T."/>
            <person name="Medema M.H."/>
            <person name="Devos D.P."/>
            <person name="Kaster A.-K."/>
            <person name="Ovreas L."/>
            <person name="Rohde M."/>
            <person name="Galperin M.Y."/>
            <person name="Jogler C."/>
        </authorList>
    </citation>
    <scope>NUCLEOTIDE SEQUENCE [LARGE SCALE GENOMIC DNA]</scope>
    <source>
        <strain evidence="8 9">Mal4</strain>
    </source>
</reference>
<feature type="domain" description="PA14" evidence="7">
    <location>
        <begin position="755"/>
        <end position="893"/>
    </location>
</feature>
<evidence type="ECO:0000256" key="5">
    <source>
        <dbReference type="SAM" id="SignalP"/>
    </source>
</evidence>
<evidence type="ECO:0000259" key="7">
    <source>
        <dbReference type="PROSITE" id="PS51820"/>
    </source>
</evidence>
<dbReference type="GO" id="GO:0020037">
    <property type="term" value="F:heme binding"/>
    <property type="evidence" value="ECO:0007669"/>
    <property type="project" value="InterPro"/>
</dbReference>
<evidence type="ECO:0000256" key="2">
    <source>
        <dbReference type="ARBA" id="ARBA00022723"/>
    </source>
</evidence>
<proteinExistence type="predicted"/>
<keyword evidence="3 4" id="KW-0408">Iron</keyword>
<dbReference type="Gene3D" id="1.10.760.10">
    <property type="entry name" value="Cytochrome c-like domain"/>
    <property type="match status" value="2"/>
</dbReference>
<dbReference type="Gene3D" id="2.120.10.30">
    <property type="entry name" value="TolB, C-terminal domain"/>
    <property type="match status" value="1"/>
</dbReference>
<gene>
    <name evidence="8" type="ORF">Mal4_17340</name>
</gene>
<dbReference type="Pfam" id="PF20601">
    <property type="entry name" value="DUF6797"/>
    <property type="match status" value="1"/>
</dbReference>
<accession>A0A517Z4K7</accession>
<dbReference type="SUPFAM" id="SSF46626">
    <property type="entry name" value="Cytochrome c"/>
    <property type="match status" value="2"/>
</dbReference>
<dbReference type="PROSITE" id="PS51820">
    <property type="entry name" value="PA14"/>
    <property type="match status" value="1"/>
</dbReference>
<sequence precursor="true">MMRCHLLFLLPALCASIVSAADPPPGLEKAPGLIERARPKTDGHWGEEAVGFRWEEVDSRDARWNDMETGPFMTSALAVPGEMITKALSIRLGPGRDAAVCYDLKTMKLGCGWTGGFLNYTPARYGLIAPPKIAGKVRFDTPEGPAWGSSAVEYNGLHLHGNRVVLSYAVDGVDVLDSPWFHSSDEKESLFLRTLQVAASDKPLTLTVANPETPVAIIVSSNAVTLTSEPDQPVFVTIAPRKETVRFTLVIAGSGQAQNLDQLVASLDGPDNLDQRTEPGPPLWDQPVVTKGQVSPRTEAYVVDTVSLPFENPWKALMFVGGHDFFSQPGRAALCTAHGDVWLIDGLDEDFDRIQWRRFATGLFQPLGLKIVDDTIYVLGRDQITRLHDRDGNGEADFYECFNNDAETSAGGHDYSTCLETDPAGNFYYISHRGVHRVSADGSTYETIATGFRNSNGMSVGPDGTITAAPQEGNWTPVSAVFEVREGGYYGFGGPKVTPDRPLGYDPPICWIPRLLDNSTGGQVWVTSDRWGPLEGQLLNLSFGQCRMLLTLREQVGDVTQGGSIAFPLHFDSGVMRGRFSPHDGQLYVSGLRGWVSAAVQDGCLQRVRYTGAPVDLPTGVTTYANGIALTFASPLDPDTAEDPGRFAVQQWNYRYSSAYGSPELSVADQQQEGRDDVEVISATLLDDRTVFLEISDVQPVMQMGIRYALRAADGTSIRDTYYHTINAVRPDGIDPARLTRNAPQGRLTQQITDSLQPGFLWKFRPLTGTTEFADARASRLVTLSASTADSVTPFIEPGPFEARGSGYIRMPLPAAATFRVEGRGSIRLRINDQDVLGGRGEDLSLIARRTVQLNGGYNRIEVDYLSPQEGQARLRLLWESEDHPLEPVPPTVLFHAGDDPLLVESDQLRSGRELFAVKRCHRCHAMPVRPSGDRTMHELSLAAPRLDDLGKRLHPHWIAAWLTNPPALRNRTTMPHVLSSDAATARQQALDLAAWLTGGTIGSGEDVASASRSVTEDGEILFEDLGCIACHRFTPPDEDDDFDRVSLAFAAAKLQPGALVAFLQQPHRHFRTSPMPDFALSAEEATALAAFIRSESEGELPEWSADAAGNSERGRELFVSLKCAACHGTPDSDSRRDSSAEVTSVAVVPVAGWPQSQRGCLGEPASATHKGPRYRFTDDERIALNRFLETGGRSLLQPAVHEAAARTIRRLRCTACHDRDASRAIRGPVIIEEGSRGIPPERLPSLTWAGDKLHSDWLHKQFTGELPQRTRTWLTARMPAFPADATVLTEGLAAQHGLADSSAEPPAAEPSLIETGKRLTARDALDCRQCHGVGPLEPRGDDRTKIAPGINFKLIRQRVRPDFYTLFVLDPPRYDIGTKMPKLTTDGRTTRVTGILDGDARKQFEALWQYIHHFDHEAGDKPDSP</sequence>
<organism evidence="8 9">
    <name type="scientific">Maioricimonas rarisocia</name>
    <dbReference type="NCBI Taxonomy" id="2528026"/>
    <lineage>
        <taxon>Bacteria</taxon>
        <taxon>Pseudomonadati</taxon>
        <taxon>Planctomycetota</taxon>
        <taxon>Planctomycetia</taxon>
        <taxon>Planctomycetales</taxon>
        <taxon>Planctomycetaceae</taxon>
        <taxon>Maioricimonas</taxon>
    </lineage>
</organism>
<dbReference type="KEGG" id="mri:Mal4_17340"/>
<dbReference type="InterPro" id="IPR011042">
    <property type="entry name" value="6-blade_b-propeller_TolB-like"/>
</dbReference>
<feature type="signal peptide" evidence="5">
    <location>
        <begin position="1"/>
        <end position="20"/>
    </location>
</feature>
<dbReference type="InterPro" id="IPR046476">
    <property type="entry name" value="DUF6797"/>
</dbReference>
<evidence type="ECO:0000313" key="8">
    <source>
        <dbReference type="EMBL" id="QDU37422.1"/>
    </source>
</evidence>
<dbReference type="GO" id="GO:0009055">
    <property type="term" value="F:electron transfer activity"/>
    <property type="evidence" value="ECO:0007669"/>
    <property type="project" value="InterPro"/>
</dbReference>
<dbReference type="EMBL" id="CP036275">
    <property type="protein sequence ID" value="QDU37422.1"/>
    <property type="molecule type" value="Genomic_DNA"/>
</dbReference>
<keyword evidence="5" id="KW-0732">Signal</keyword>
<feature type="domain" description="Cytochrome c" evidence="6">
    <location>
        <begin position="1312"/>
        <end position="1416"/>
    </location>
</feature>
<dbReference type="SUPFAM" id="SSF50952">
    <property type="entry name" value="Soluble quinoprotein glucose dehydrogenase"/>
    <property type="match status" value="1"/>
</dbReference>
<dbReference type="PANTHER" id="PTHR33546:SF1">
    <property type="entry name" value="LARGE, MULTIFUNCTIONAL SECRETED PROTEIN"/>
    <property type="match status" value="1"/>
</dbReference>
<feature type="domain" description="Cytochrome c" evidence="6">
    <location>
        <begin position="1110"/>
        <end position="1283"/>
    </location>
</feature>
<dbReference type="InterPro" id="IPR036909">
    <property type="entry name" value="Cyt_c-like_dom_sf"/>
</dbReference>
<feature type="domain" description="Cytochrome c" evidence="6">
    <location>
        <begin position="1014"/>
        <end position="1097"/>
    </location>
</feature>
<evidence type="ECO:0000259" key="6">
    <source>
        <dbReference type="PROSITE" id="PS51007"/>
    </source>
</evidence>
<keyword evidence="2 4" id="KW-0479">Metal-binding</keyword>
<keyword evidence="1 4" id="KW-0349">Heme</keyword>
<feature type="chain" id="PRO_5021952598" evidence="5">
    <location>
        <begin position="21"/>
        <end position="1426"/>
    </location>
</feature>